<dbReference type="InterPro" id="IPR019853">
    <property type="entry name" value="GldB-like"/>
</dbReference>
<organism evidence="1 2">
    <name type="scientific">Xanthocytophaga flava</name>
    <dbReference type="NCBI Taxonomy" id="3048013"/>
    <lineage>
        <taxon>Bacteria</taxon>
        <taxon>Pseudomonadati</taxon>
        <taxon>Bacteroidota</taxon>
        <taxon>Cytophagia</taxon>
        <taxon>Cytophagales</taxon>
        <taxon>Rhodocytophagaceae</taxon>
        <taxon>Xanthocytophaga</taxon>
    </lineage>
</organism>
<proteinExistence type="predicted"/>
<evidence type="ECO:0000313" key="1">
    <source>
        <dbReference type="EMBL" id="MDJ1480133.1"/>
    </source>
</evidence>
<evidence type="ECO:0000313" key="2">
    <source>
        <dbReference type="Proteomes" id="UP001241110"/>
    </source>
</evidence>
<dbReference type="EMBL" id="JASJOS010000003">
    <property type="protein sequence ID" value="MDJ1480133.1"/>
    <property type="molecule type" value="Genomic_DNA"/>
</dbReference>
<dbReference type="Pfam" id="PF25594">
    <property type="entry name" value="GldB_lipo"/>
    <property type="match status" value="1"/>
</dbReference>
<dbReference type="PROSITE" id="PS51257">
    <property type="entry name" value="PROKAR_LIPOPROTEIN"/>
    <property type="match status" value="1"/>
</dbReference>
<accession>A0AAE3QMN3</accession>
<reference evidence="1" key="1">
    <citation type="submission" date="2023-05" db="EMBL/GenBank/DDBJ databases">
        <authorList>
            <person name="Zhang X."/>
        </authorList>
    </citation>
    <scope>NUCLEOTIDE SEQUENCE</scope>
    <source>
        <strain evidence="1">YF14B1</strain>
    </source>
</reference>
<dbReference type="RefSeq" id="WP_313976708.1">
    <property type="nucleotide sequence ID" value="NZ_JASJOS010000003.1"/>
</dbReference>
<comment type="caution">
    <text evidence="1">The sequence shown here is derived from an EMBL/GenBank/DDBJ whole genome shotgun (WGS) entry which is preliminary data.</text>
</comment>
<gene>
    <name evidence="1" type="ORF">QNI16_06535</name>
</gene>
<dbReference type="Proteomes" id="UP001241110">
    <property type="component" value="Unassembled WGS sequence"/>
</dbReference>
<protein>
    <submittedName>
        <fullName evidence="1">Gliding motility protein</fullName>
    </submittedName>
</protein>
<sequence>MNDRKLLKSIIAVLFLLAACTSKEVSPIVIERLDAEMINLKTRAEIQHFLDKNRNLKETFFLSETDMSDSVLVDRIYQTVTNPAFKKFYNELNKSAGDLGEVKTQFAEAFSQVQKLYPDFKPPKVKTVISGLGHFSRDAAALFVSDSLIVISLDFYAGEKATFVPSVPNFLLKKYTLQALVPSIMSVLAEKFIVTNTEDKSLLNDMIVAAKKLEFTHEVMPETPDSLIIFYTEKQLNDAEEHKNVIWAHFIKEKLLYETNHFKKVKYIGDRPYTAEIGTDCPGAIGRWVGWQIVKKYRDENSDVTLPALLSNPDSQNIFMKSKFKGE</sequence>
<dbReference type="AlphaFoldDB" id="A0AAE3QMN3"/>
<name>A0AAE3QMN3_9BACT</name>